<feature type="transmembrane region" description="Helical" evidence="7">
    <location>
        <begin position="120"/>
        <end position="142"/>
    </location>
</feature>
<comment type="subcellular location">
    <subcellularLocation>
        <location evidence="1">Membrane</location>
        <topology evidence="1">Multi-pass membrane protein</topology>
    </subcellularLocation>
</comment>
<dbReference type="PANTHER" id="PTHR11819:SF195">
    <property type="entry name" value="SODIUM_GLUCOSE COTRANSPORTER 4"/>
    <property type="match status" value="1"/>
</dbReference>
<dbReference type="PROSITE" id="PS50283">
    <property type="entry name" value="NA_SOLUT_SYMP_3"/>
    <property type="match status" value="1"/>
</dbReference>
<dbReference type="EMBL" id="CP109965">
    <property type="protein sequence ID" value="WAJ70112.1"/>
    <property type="molecule type" value="Genomic_DNA"/>
</dbReference>
<keyword evidence="9" id="KW-1185">Reference proteome</keyword>
<dbReference type="RefSeq" id="WP_268074412.1">
    <property type="nucleotide sequence ID" value="NZ_CP109965.1"/>
</dbReference>
<evidence type="ECO:0000256" key="4">
    <source>
        <dbReference type="ARBA" id="ARBA00022989"/>
    </source>
</evidence>
<dbReference type="CDD" id="cd10329">
    <property type="entry name" value="SLC5sbd_SGLT1-like"/>
    <property type="match status" value="1"/>
</dbReference>
<dbReference type="InterPro" id="IPR038377">
    <property type="entry name" value="Na/Glc_symporter_sf"/>
</dbReference>
<evidence type="ECO:0000256" key="7">
    <source>
        <dbReference type="SAM" id="Phobius"/>
    </source>
</evidence>
<keyword evidence="4 7" id="KW-1133">Transmembrane helix</keyword>
<protein>
    <submittedName>
        <fullName evidence="8">Sodium:solute symporter</fullName>
    </submittedName>
</protein>
<feature type="transmembrane region" description="Helical" evidence="7">
    <location>
        <begin position="47"/>
        <end position="69"/>
    </location>
</feature>
<evidence type="ECO:0000256" key="3">
    <source>
        <dbReference type="ARBA" id="ARBA00022692"/>
    </source>
</evidence>
<evidence type="ECO:0000256" key="2">
    <source>
        <dbReference type="ARBA" id="ARBA00006434"/>
    </source>
</evidence>
<comment type="similarity">
    <text evidence="2 6">Belongs to the sodium:solute symporter (SSF) (TC 2.A.21) family.</text>
</comment>
<evidence type="ECO:0000256" key="6">
    <source>
        <dbReference type="RuleBase" id="RU362091"/>
    </source>
</evidence>
<feature type="transmembrane region" description="Helical" evidence="7">
    <location>
        <begin position="397"/>
        <end position="418"/>
    </location>
</feature>
<feature type="transmembrane region" description="Helical" evidence="7">
    <location>
        <begin position="6"/>
        <end position="26"/>
    </location>
</feature>
<name>A0ABY7ALI2_9ALTE</name>
<accession>A0ABY7ALI2</accession>
<feature type="transmembrane region" description="Helical" evidence="7">
    <location>
        <begin position="425"/>
        <end position="453"/>
    </location>
</feature>
<dbReference type="NCBIfam" id="TIGR00813">
    <property type="entry name" value="sss"/>
    <property type="match status" value="1"/>
</dbReference>
<feature type="transmembrane region" description="Helical" evidence="7">
    <location>
        <begin position="81"/>
        <end position="99"/>
    </location>
</feature>
<feature type="transmembrane region" description="Helical" evidence="7">
    <location>
        <begin position="232"/>
        <end position="250"/>
    </location>
</feature>
<evidence type="ECO:0000313" key="8">
    <source>
        <dbReference type="EMBL" id="WAJ70112.1"/>
    </source>
</evidence>
<feature type="transmembrane region" description="Helical" evidence="7">
    <location>
        <begin position="324"/>
        <end position="353"/>
    </location>
</feature>
<dbReference type="Proteomes" id="UP001163726">
    <property type="component" value="Chromosome"/>
</dbReference>
<evidence type="ECO:0000256" key="5">
    <source>
        <dbReference type="ARBA" id="ARBA00023136"/>
    </source>
</evidence>
<feature type="transmembrane region" description="Helical" evidence="7">
    <location>
        <begin position="365"/>
        <end position="385"/>
    </location>
</feature>
<keyword evidence="3 7" id="KW-0812">Transmembrane</keyword>
<feature type="transmembrane region" description="Helical" evidence="7">
    <location>
        <begin position="186"/>
        <end position="204"/>
    </location>
</feature>
<dbReference type="InterPro" id="IPR001734">
    <property type="entry name" value="Na/solute_symporter"/>
</dbReference>
<feature type="transmembrane region" description="Helical" evidence="7">
    <location>
        <begin position="270"/>
        <end position="297"/>
    </location>
</feature>
<evidence type="ECO:0000256" key="1">
    <source>
        <dbReference type="ARBA" id="ARBA00004141"/>
    </source>
</evidence>
<organism evidence="8 9">
    <name type="scientific">Catenovulum adriaticum</name>
    <dbReference type="NCBI Taxonomy" id="2984846"/>
    <lineage>
        <taxon>Bacteria</taxon>
        <taxon>Pseudomonadati</taxon>
        <taxon>Pseudomonadota</taxon>
        <taxon>Gammaproteobacteria</taxon>
        <taxon>Alteromonadales</taxon>
        <taxon>Alteromonadaceae</taxon>
        <taxon>Catenovulum</taxon>
    </lineage>
</organism>
<feature type="transmembrane region" description="Helical" evidence="7">
    <location>
        <begin position="154"/>
        <end position="174"/>
    </location>
</feature>
<dbReference type="PANTHER" id="PTHR11819">
    <property type="entry name" value="SOLUTE CARRIER FAMILY 5"/>
    <property type="match status" value="1"/>
</dbReference>
<reference evidence="8" key="1">
    <citation type="submission" date="2022-10" db="EMBL/GenBank/DDBJ databases">
        <title>Catenovulum adriacola sp. nov. isolated in the Harbour of Susak.</title>
        <authorList>
            <person name="Schoch T."/>
            <person name="Reich S.J."/>
            <person name="Stoeferle S."/>
            <person name="Flaiz M."/>
            <person name="Kazda M."/>
            <person name="Riedel C.U."/>
            <person name="Duerre P."/>
        </authorList>
    </citation>
    <scope>NUCLEOTIDE SEQUENCE</scope>
    <source>
        <strain evidence="8">TS8</strain>
    </source>
</reference>
<evidence type="ECO:0000313" key="9">
    <source>
        <dbReference type="Proteomes" id="UP001163726"/>
    </source>
</evidence>
<feature type="transmembrane region" description="Helical" evidence="7">
    <location>
        <begin position="473"/>
        <end position="495"/>
    </location>
</feature>
<proteinExistence type="inferred from homology"/>
<keyword evidence="5 7" id="KW-0472">Membrane</keyword>
<sequence>MHIHWIDLTIIISYLLGITAFGVYVGRNSASSSSNYFLASRSLRWPTIGLALFATNISTVHLIGLAASGYDQGMVVGNFEWLAPFLLILLGLVFAPFYFRSKISTLPEYIEGRYGPTSRTVLAVMAVIGALFIHIGVTLYAGAVVFQSFVDLDIIYSILVISALTLIYTALGGLRAVVVTEAIQTVILLIGAIAVTYFALVALSDMGITSLDQLKASAKPDQLSMIRTEGDYSWYAMLLGYPILGIWYWCSDQTIVQRVLGAKTERDAQLGPIFAGFLKIMPVLFMVLPGVIAYVLFQEQIADNKDATLIVMIKELLPVGLQGVVIAGLLAALMSTVAGALNSTATLVSIDIVKRVKPDVEDHKLVYYGRVTVAVVLLLAIAWSTQGEKFGGIFEGINQMIAVLAPPISAVFIWGIFWPRGTEKAALYTLIGGFLCGAIVFCLDFPAVSGLFLGNDEAGNPVRFFTDQLGIPFMLQAWWLFVISSIILIVVSYLTPKPEQAVVEKFCWKSPLLVLTEKPISGITDARIMSLLLIAVMALCYALFI</sequence>
<dbReference type="Gene3D" id="1.20.1730.10">
    <property type="entry name" value="Sodium/glucose cotransporter"/>
    <property type="match status" value="1"/>
</dbReference>
<dbReference type="Pfam" id="PF00474">
    <property type="entry name" value="SSF"/>
    <property type="match status" value="1"/>
</dbReference>
<gene>
    <name evidence="8" type="ORF">OLW01_13365</name>
</gene>